<evidence type="ECO:0000313" key="2">
    <source>
        <dbReference type="Proteomes" id="UP000234950"/>
    </source>
</evidence>
<dbReference type="OrthoDB" id="1683552at2"/>
<proteinExistence type="predicted"/>
<keyword evidence="2" id="KW-1185">Reference proteome</keyword>
<dbReference type="RefSeq" id="WP_101649216.1">
    <property type="nucleotide sequence ID" value="NZ_PGVE01000064.1"/>
</dbReference>
<organism evidence="1 2">
    <name type="scientific">Neobacillus cucumis</name>
    <dbReference type="NCBI Taxonomy" id="1740721"/>
    <lineage>
        <taxon>Bacteria</taxon>
        <taxon>Bacillati</taxon>
        <taxon>Bacillota</taxon>
        <taxon>Bacilli</taxon>
        <taxon>Bacillales</taxon>
        <taxon>Bacillaceae</taxon>
        <taxon>Neobacillus</taxon>
    </lineage>
</organism>
<dbReference type="Proteomes" id="UP000234950">
    <property type="component" value="Unassembled WGS sequence"/>
</dbReference>
<evidence type="ECO:0000313" key="1">
    <source>
        <dbReference type="EMBL" id="PLS03022.1"/>
    </source>
</evidence>
<reference evidence="1 2" key="1">
    <citation type="submission" date="2017-11" db="EMBL/GenBank/DDBJ databases">
        <title>Comparitive Functional Genomics of Dry Heat Resistant strains isolated from the Viking Spacecraft.</title>
        <authorList>
            <person name="Seuylemezian A."/>
            <person name="Cooper K."/>
            <person name="Vaishampayan P."/>
        </authorList>
    </citation>
    <scope>NUCLEOTIDE SEQUENCE [LARGE SCALE GENOMIC DNA]</scope>
    <source>
        <strain evidence="1 2">V32-6</strain>
    </source>
</reference>
<dbReference type="EMBL" id="PGVE01000064">
    <property type="protein sequence ID" value="PLS03022.1"/>
    <property type="molecule type" value="Genomic_DNA"/>
</dbReference>
<name>A0A2N5HBX9_9BACI</name>
<accession>A0A2N5HBX9</accession>
<protein>
    <submittedName>
        <fullName evidence="1">Uncharacterized protein</fullName>
    </submittedName>
</protein>
<comment type="caution">
    <text evidence="1">The sequence shown here is derived from an EMBL/GenBank/DDBJ whole genome shotgun (WGS) entry which is preliminary data.</text>
</comment>
<gene>
    <name evidence="1" type="ORF">CVD27_17735</name>
</gene>
<sequence>MAICPVCNGLREVYLMCTKCGEPMLESGRLIDFYDDYSPYMEIDLMKLEDGYPDTHSGQKCPHLYRCPACHSDEVIFIKE</sequence>
<dbReference type="AlphaFoldDB" id="A0A2N5HBX9"/>